<dbReference type="Proteomes" id="UP000271937">
    <property type="component" value="Unassembled WGS sequence"/>
</dbReference>
<dbReference type="AlphaFoldDB" id="A0A3P3W4I4"/>
<name>A0A3P3W4I4_9FLAO</name>
<dbReference type="EMBL" id="RQVR01000013">
    <property type="protein sequence ID" value="RRJ90022.1"/>
    <property type="molecule type" value="Genomic_DNA"/>
</dbReference>
<dbReference type="CDD" id="cd00130">
    <property type="entry name" value="PAS"/>
    <property type="match status" value="1"/>
</dbReference>
<dbReference type="PANTHER" id="PTHR47429:SF2">
    <property type="entry name" value="PROTEIN TWIN LOV 1"/>
    <property type="match status" value="1"/>
</dbReference>
<dbReference type="Pfam" id="PF13426">
    <property type="entry name" value="PAS_9"/>
    <property type="match status" value="1"/>
</dbReference>
<evidence type="ECO:0000313" key="5">
    <source>
        <dbReference type="EMBL" id="RRJ90022.1"/>
    </source>
</evidence>
<dbReference type="InterPro" id="IPR035965">
    <property type="entry name" value="PAS-like_dom_sf"/>
</dbReference>
<evidence type="ECO:0000256" key="2">
    <source>
        <dbReference type="ARBA" id="ARBA00022643"/>
    </source>
</evidence>
<dbReference type="OrthoDB" id="5760647at2"/>
<dbReference type="InterPro" id="IPR000014">
    <property type="entry name" value="PAS"/>
</dbReference>
<proteinExistence type="predicted"/>
<keyword evidence="3" id="KW-0157">Chromophore</keyword>
<dbReference type="NCBIfam" id="TIGR00229">
    <property type="entry name" value="sensory_box"/>
    <property type="match status" value="1"/>
</dbReference>
<dbReference type="PANTHER" id="PTHR47429">
    <property type="entry name" value="PROTEIN TWIN LOV 1"/>
    <property type="match status" value="1"/>
</dbReference>
<evidence type="ECO:0000259" key="4">
    <source>
        <dbReference type="PROSITE" id="PS50112"/>
    </source>
</evidence>
<dbReference type="Gene3D" id="3.30.450.20">
    <property type="entry name" value="PAS domain"/>
    <property type="match status" value="1"/>
</dbReference>
<comment type="caution">
    <text evidence="5">The sequence shown here is derived from an EMBL/GenBank/DDBJ whole genome shotgun (WGS) entry which is preliminary data.</text>
</comment>
<keyword evidence="2" id="KW-0288">FMN</keyword>
<evidence type="ECO:0000256" key="3">
    <source>
        <dbReference type="ARBA" id="ARBA00022991"/>
    </source>
</evidence>
<dbReference type="SUPFAM" id="SSF55785">
    <property type="entry name" value="PYP-like sensor domain (PAS domain)"/>
    <property type="match status" value="1"/>
</dbReference>
<feature type="domain" description="PAS" evidence="4">
    <location>
        <begin position="73"/>
        <end position="104"/>
    </location>
</feature>
<dbReference type="RefSeq" id="WP_125013311.1">
    <property type="nucleotide sequence ID" value="NZ_RQVR01000013.1"/>
</dbReference>
<protein>
    <submittedName>
        <fullName evidence="5">PAS domain-containing protein</fullName>
    </submittedName>
</protein>
<evidence type="ECO:0000313" key="6">
    <source>
        <dbReference type="Proteomes" id="UP000271937"/>
    </source>
</evidence>
<evidence type="ECO:0000256" key="1">
    <source>
        <dbReference type="ARBA" id="ARBA00022630"/>
    </source>
</evidence>
<dbReference type="PROSITE" id="PS50112">
    <property type="entry name" value="PAS"/>
    <property type="match status" value="1"/>
</dbReference>
<gene>
    <name evidence="5" type="ORF">EG849_11910</name>
</gene>
<organism evidence="5 6">
    <name type="scientific">Flavobacterium macacae</name>
    <dbReference type="NCBI Taxonomy" id="2488993"/>
    <lineage>
        <taxon>Bacteria</taxon>
        <taxon>Pseudomonadati</taxon>
        <taxon>Bacteroidota</taxon>
        <taxon>Flavobacteriia</taxon>
        <taxon>Flavobacteriales</taxon>
        <taxon>Flavobacteriaceae</taxon>
        <taxon>Flavobacterium</taxon>
    </lineage>
</organism>
<keyword evidence="1" id="KW-0285">Flavoprotein</keyword>
<reference evidence="5 6" key="1">
    <citation type="submission" date="2018-11" db="EMBL/GenBank/DDBJ databases">
        <title>Flavobacterium sp. nov., YIM 102600 draft genome.</title>
        <authorList>
            <person name="Li G."/>
            <person name="Jiang Y."/>
        </authorList>
    </citation>
    <scope>NUCLEOTIDE SEQUENCE [LARGE SCALE GENOMIC DNA]</scope>
    <source>
        <strain evidence="5 6">YIM 102600</strain>
    </source>
</reference>
<accession>A0A3P3W4I4</accession>
<sequence length="171" mass="19648">MFDLESYDNVLEKLSKMPEGNTMPLHSWDFFAVNFDQKATALSDANKLQEFAKVNHWISSWNFSEELQNQKTIVVTDARLNIVFATENILQMTGYQNDEVIGKSPKMFQGVNTCKKDLEDMKIAINLEQPFEKTLLNYKKNGETYACKIQAFPVFNSKKKLVNFVAFEIAA</sequence>
<keyword evidence="6" id="KW-1185">Reference proteome</keyword>